<reference evidence="6 9" key="2">
    <citation type="journal article" date="2014" name="BMC Genomics">
        <title>An improved genome release (version Mt4.0) for the model legume Medicago truncatula.</title>
        <authorList>
            <person name="Tang H."/>
            <person name="Krishnakumar V."/>
            <person name="Bidwell S."/>
            <person name="Rosen B."/>
            <person name="Chan A."/>
            <person name="Zhou S."/>
            <person name="Gentzbittel L."/>
            <person name="Childs K.L."/>
            <person name="Yandell M."/>
            <person name="Gundlach H."/>
            <person name="Mayer K.F."/>
            <person name="Schwartz D.C."/>
            <person name="Town C.D."/>
        </authorList>
    </citation>
    <scope>GENOME REANNOTATION</scope>
    <source>
        <strain evidence="8 9">cv. Jemalong A17</strain>
    </source>
</reference>
<dbReference type="PaxDb" id="3880-AET01256"/>
<evidence type="ECO:0000256" key="1">
    <source>
        <dbReference type="ARBA" id="ARBA00022723"/>
    </source>
</evidence>
<keyword evidence="1" id="KW-0479">Metal-binding</keyword>
<evidence type="ECO:0000259" key="5">
    <source>
        <dbReference type="SMART" id="SM00249"/>
    </source>
</evidence>
<accession>G7LCK5</accession>
<evidence type="ECO:0000313" key="6">
    <source>
        <dbReference type="EMBL" id="AET01256.2"/>
    </source>
</evidence>
<dbReference type="GO" id="GO:0032259">
    <property type="term" value="P:methylation"/>
    <property type="evidence" value="ECO:0007669"/>
    <property type="project" value="UniProtKB-KW"/>
</dbReference>
<dbReference type="InterPro" id="IPR055198">
    <property type="entry name" value="NSD_PHD"/>
</dbReference>
<dbReference type="Gramene" id="rna44725">
    <property type="protein sequence ID" value="RHN38759.1"/>
    <property type="gene ID" value="gene44725"/>
</dbReference>
<feature type="region of interest" description="Disordered" evidence="4">
    <location>
        <begin position="197"/>
        <end position="298"/>
    </location>
</feature>
<gene>
    <name evidence="8" type="primary">11431108</name>
    <name evidence="6" type="ordered locus">MTR_8g009000</name>
    <name evidence="7" type="ORF">MtrunA17_Chr8g0336661</name>
</gene>
<dbReference type="InterPro" id="IPR058939">
    <property type="entry name" value="Mtase_EDM2"/>
</dbReference>
<dbReference type="InterPro" id="IPR001965">
    <property type="entry name" value="Znf_PHD"/>
</dbReference>
<dbReference type="Pfam" id="PF26055">
    <property type="entry name" value="Mtase_EDM2"/>
    <property type="match status" value="1"/>
</dbReference>
<keyword evidence="2" id="KW-0863">Zinc-finger</keyword>
<accession>A0A0C3XW67</accession>
<dbReference type="EMBL" id="CM001224">
    <property type="protein sequence ID" value="AET01256.2"/>
    <property type="molecule type" value="Genomic_DNA"/>
</dbReference>
<dbReference type="Pfam" id="PF22908">
    <property type="entry name" value="PHD_NSD"/>
    <property type="match status" value="1"/>
</dbReference>
<proteinExistence type="predicted"/>
<sequence>MASSDEEGEIVPDSVDGYWFENDKAEFVSLSSLTLLWSVNDVTCNSEAKVFLRGTTDNGLQKIHKQIIGWRFELSFEQPEISVLLREKYWMTLLKPSKCFENTIRSVLVTVYWLHCVKWKPEESRASILVKVLKEFSSFDITPSENDVLCHMALISEAVKRDTDLTKSKYLLNFIGKTCSNGDFHADVHTTKKLKVIVESEENPEQENDIVESEEEDPEEENDIVESEEDPEQENDIVESEEEDLEKENDMVESAEEDPEEENDMVESAEEDPEEENDMVESAEEDPEEENDKSDGEGVLNLDEEQDIGYDTVCAICDNGGEILPCEGRCLRSFHATLEDGRDSLCASLGYTRTEVNAFPNFYCENCKHKKHQCFACGKLGSSDESSNPEVFPCVTANCGHYYHPECVARLLYPGIDIGQEEMRKRIIIEKTFVCPLHICSLCRKGENRNVHDLQFAMCRRCPKAYHRKCLPKEISFTYDYYTGIEMRAWDNLLDKRILMYCMNHKIVLELGTPARDHLIFPNKEVKRKIISTESLHREKDAIPLKKFFEDLLPNKTLKPKMTIKERVGLQMGGSSKVMEKICSKQDTHMSTGPVYFDRARKYLKVETMSGSNRSLPNYENKVPLKNVNLSCNPRLDEARYQQKRSVGRIEETSWKKPPVKKVKTSLEDRKADMEKRILALMEEATSTLNMEKFKKDNHAVNTSSSLTETVFRKTLTLGKVEGSVKAVQIALQKLDEGCGIEEAKAICEPEIIRQLFTWQKQLKIYLAPFLHGRRYTSFGRHFTKIDKLKEIVDRLHWYVQSGDTVLDFCCGANDFSCLMKSKLEQTGKLCSFKNYDLFQAKNDFNFEKRDWMSVQAEELPHGSNLIIGLNPPFGVRGSLANKFIDKALTFKPKLLILIVPKVTRRLDRKKAGYNLIWADEEICSGKSFYLPGSVDTRDKQLEDWNLKPPPLYLWSRPDWTAWHMQIARMHRHIKYDAYNNNKGKKVTNYLMEENHDCYQNYPGLHAPNNFLSIFDGVPDDNGDIITENGATRFP</sequence>
<dbReference type="GO" id="GO:0006338">
    <property type="term" value="P:chromatin remodeling"/>
    <property type="evidence" value="ECO:0007669"/>
    <property type="project" value="UniProtKB-ARBA"/>
</dbReference>
<dbReference type="eggNOG" id="ENOG502QPIX">
    <property type="taxonomic scope" value="Eukaryota"/>
</dbReference>
<evidence type="ECO:0000256" key="3">
    <source>
        <dbReference type="ARBA" id="ARBA00022833"/>
    </source>
</evidence>
<dbReference type="GO" id="GO:0008168">
    <property type="term" value="F:methyltransferase activity"/>
    <property type="evidence" value="ECO:0007669"/>
    <property type="project" value="UniProtKB-KW"/>
</dbReference>
<dbReference type="SUPFAM" id="SSF53335">
    <property type="entry name" value="S-adenosyl-L-methionine-dependent methyltransferases"/>
    <property type="match status" value="1"/>
</dbReference>
<name>G7LCK5_MEDTR</name>
<dbReference type="KEGG" id="mtr:11431108"/>
<dbReference type="GO" id="GO:0008270">
    <property type="term" value="F:zinc ion binding"/>
    <property type="evidence" value="ECO:0007669"/>
    <property type="project" value="UniProtKB-KW"/>
</dbReference>
<reference evidence="6 9" key="1">
    <citation type="journal article" date="2011" name="Nature">
        <title>The Medicago genome provides insight into the evolution of rhizobial symbioses.</title>
        <authorList>
            <person name="Young N.D."/>
            <person name="Debelle F."/>
            <person name="Oldroyd G.E."/>
            <person name="Geurts R."/>
            <person name="Cannon S.B."/>
            <person name="Udvardi M.K."/>
            <person name="Benedito V.A."/>
            <person name="Mayer K.F."/>
            <person name="Gouzy J."/>
            <person name="Schoof H."/>
            <person name="Van de Peer Y."/>
            <person name="Proost S."/>
            <person name="Cook D.R."/>
            <person name="Meyers B.C."/>
            <person name="Spannagl M."/>
            <person name="Cheung F."/>
            <person name="De Mita S."/>
            <person name="Krishnakumar V."/>
            <person name="Gundlach H."/>
            <person name="Zhou S."/>
            <person name="Mudge J."/>
            <person name="Bharti A.K."/>
            <person name="Murray J.D."/>
            <person name="Naoumkina M.A."/>
            <person name="Rosen B."/>
            <person name="Silverstein K.A."/>
            <person name="Tang H."/>
            <person name="Rombauts S."/>
            <person name="Zhao P.X."/>
            <person name="Zhou P."/>
            <person name="Barbe V."/>
            <person name="Bardou P."/>
            <person name="Bechner M."/>
            <person name="Bellec A."/>
            <person name="Berger A."/>
            <person name="Berges H."/>
            <person name="Bidwell S."/>
            <person name="Bisseling T."/>
            <person name="Choisne N."/>
            <person name="Couloux A."/>
            <person name="Denny R."/>
            <person name="Deshpande S."/>
            <person name="Dai X."/>
            <person name="Doyle J.J."/>
            <person name="Dudez A.M."/>
            <person name="Farmer A.D."/>
            <person name="Fouteau S."/>
            <person name="Franken C."/>
            <person name="Gibelin C."/>
            <person name="Gish J."/>
            <person name="Goldstein S."/>
            <person name="Gonzalez A.J."/>
            <person name="Green P.J."/>
            <person name="Hallab A."/>
            <person name="Hartog M."/>
            <person name="Hua A."/>
            <person name="Humphray S.J."/>
            <person name="Jeong D.H."/>
            <person name="Jing Y."/>
            <person name="Jocker A."/>
            <person name="Kenton S.M."/>
            <person name="Kim D.J."/>
            <person name="Klee K."/>
            <person name="Lai H."/>
            <person name="Lang C."/>
            <person name="Lin S."/>
            <person name="Macmil S.L."/>
            <person name="Magdelenat G."/>
            <person name="Matthews L."/>
            <person name="McCorrison J."/>
            <person name="Monaghan E.L."/>
            <person name="Mun J.H."/>
            <person name="Najar F.Z."/>
            <person name="Nicholson C."/>
            <person name="Noirot C."/>
            <person name="O'Bleness M."/>
            <person name="Paule C.R."/>
            <person name="Poulain J."/>
            <person name="Prion F."/>
            <person name="Qin B."/>
            <person name="Qu C."/>
            <person name="Retzel E.F."/>
            <person name="Riddle C."/>
            <person name="Sallet E."/>
            <person name="Samain S."/>
            <person name="Samson N."/>
            <person name="Sanders I."/>
            <person name="Saurat O."/>
            <person name="Scarpelli C."/>
            <person name="Schiex T."/>
            <person name="Segurens B."/>
            <person name="Severin A.J."/>
            <person name="Sherrier D.J."/>
            <person name="Shi R."/>
            <person name="Sims S."/>
            <person name="Singer S.R."/>
            <person name="Sinharoy S."/>
            <person name="Sterck L."/>
            <person name="Viollet A."/>
            <person name="Wang B.B."/>
            <person name="Wang K."/>
            <person name="Wang M."/>
            <person name="Wang X."/>
            <person name="Warfsmann J."/>
            <person name="Weissenbach J."/>
            <person name="White D.D."/>
            <person name="White J.D."/>
            <person name="Wiley G.B."/>
            <person name="Wincker P."/>
            <person name="Xing Y."/>
            <person name="Yang L."/>
            <person name="Yao Z."/>
            <person name="Ying F."/>
            <person name="Zhai J."/>
            <person name="Zhou L."/>
            <person name="Zuber A."/>
            <person name="Denarie J."/>
            <person name="Dixon R.A."/>
            <person name="May G.D."/>
            <person name="Schwartz D.C."/>
            <person name="Rogers J."/>
            <person name="Quetier F."/>
            <person name="Town C.D."/>
            <person name="Roe B.A."/>
        </authorList>
    </citation>
    <scope>NUCLEOTIDE SEQUENCE [LARGE SCALE GENOMIC DNA]</scope>
    <source>
        <strain evidence="6">A17</strain>
        <strain evidence="8 9">cv. Jemalong A17</strain>
    </source>
</reference>
<evidence type="ECO:0000256" key="2">
    <source>
        <dbReference type="ARBA" id="ARBA00022771"/>
    </source>
</evidence>
<dbReference type="EMBL" id="PSQE01000008">
    <property type="protein sequence ID" value="RHN38759.1"/>
    <property type="molecule type" value="Genomic_DNA"/>
</dbReference>
<evidence type="ECO:0000313" key="8">
    <source>
        <dbReference type="EnsemblPlants" id="AET01256"/>
    </source>
</evidence>
<feature type="domain" description="Zinc finger PHD-type" evidence="5">
    <location>
        <begin position="440"/>
        <end position="506"/>
    </location>
</feature>
<dbReference type="PANTHER" id="PTHR46235">
    <property type="entry name" value="PHD FINGER-CONTAINING PROTEIN DDB_G0268158"/>
    <property type="match status" value="1"/>
</dbReference>
<reference evidence="8" key="3">
    <citation type="submission" date="2015-04" db="UniProtKB">
        <authorList>
            <consortium name="EnsemblPlants"/>
        </authorList>
    </citation>
    <scope>IDENTIFICATION</scope>
    <source>
        <strain evidence="8">cv. Jemalong A17</strain>
    </source>
</reference>
<dbReference type="AlphaFoldDB" id="G7LCK5"/>
<dbReference type="EnsemblPlants" id="AET01256">
    <property type="protein sequence ID" value="AET01256"/>
    <property type="gene ID" value="MTR_8g009000"/>
</dbReference>
<keyword evidence="3" id="KW-0862">Zinc</keyword>
<dbReference type="Gene3D" id="3.30.40.10">
    <property type="entry name" value="Zinc/RING finger domain, C3HC4 (zinc finger)"/>
    <property type="match status" value="2"/>
</dbReference>
<dbReference type="CDD" id="cd15565">
    <property type="entry name" value="PHD2_NSD"/>
    <property type="match status" value="1"/>
</dbReference>
<dbReference type="STRING" id="3880.G7LCK5"/>
<dbReference type="Proteomes" id="UP000002051">
    <property type="component" value="Chromosome 8"/>
</dbReference>
<keyword evidence="7" id="KW-0489">Methyltransferase</keyword>
<organism evidence="6 9">
    <name type="scientific">Medicago truncatula</name>
    <name type="common">Barrel medic</name>
    <name type="synonym">Medicago tribuloides</name>
    <dbReference type="NCBI Taxonomy" id="3880"/>
    <lineage>
        <taxon>Eukaryota</taxon>
        <taxon>Viridiplantae</taxon>
        <taxon>Streptophyta</taxon>
        <taxon>Embryophyta</taxon>
        <taxon>Tracheophyta</taxon>
        <taxon>Spermatophyta</taxon>
        <taxon>Magnoliopsida</taxon>
        <taxon>eudicotyledons</taxon>
        <taxon>Gunneridae</taxon>
        <taxon>Pentapetalae</taxon>
        <taxon>rosids</taxon>
        <taxon>fabids</taxon>
        <taxon>Fabales</taxon>
        <taxon>Fabaceae</taxon>
        <taxon>Papilionoideae</taxon>
        <taxon>50 kb inversion clade</taxon>
        <taxon>NPAAA clade</taxon>
        <taxon>Hologalegina</taxon>
        <taxon>IRL clade</taxon>
        <taxon>Trifolieae</taxon>
        <taxon>Medicago</taxon>
    </lineage>
</organism>
<keyword evidence="7" id="KW-0808">Transferase</keyword>
<evidence type="ECO:0000313" key="7">
    <source>
        <dbReference type="EMBL" id="RHN38759.1"/>
    </source>
</evidence>
<evidence type="ECO:0000313" key="9">
    <source>
        <dbReference type="Proteomes" id="UP000002051"/>
    </source>
</evidence>
<reference evidence="10" key="4">
    <citation type="journal article" date="2018" name="Nat. Plants">
        <title>Whole-genome landscape of Medicago truncatula symbiotic genes.</title>
        <authorList>
            <person name="Pecrix Y."/>
            <person name="Staton S.E."/>
            <person name="Sallet E."/>
            <person name="Lelandais-Briere C."/>
            <person name="Moreau S."/>
            <person name="Carrere S."/>
            <person name="Blein T."/>
            <person name="Jardinaud M.F."/>
            <person name="Latrasse D."/>
            <person name="Zouine M."/>
            <person name="Zahm M."/>
            <person name="Kreplak J."/>
            <person name="Mayjonade B."/>
            <person name="Satge C."/>
            <person name="Perez M."/>
            <person name="Cauet S."/>
            <person name="Marande W."/>
            <person name="Chantry-Darmon C."/>
            <person name="Lopez-Roques C."/>
            <person name="Bouchez O."/>
            <person name="Berard A."/>
            <person name="Debelle F."/>
            <person name="Munos S."/>
            <person name="Bendahmane A."/>
            <person name="Berges H."/>
            <person name="Niebel A."/>
            <person name="Buitink J."/>
            <person name="Frugier F."/>
            <person name="Benhamed M."/>
            <person name="Crespi M."/>
            <person name="Gouzy J."/>
            <person name="Gamas P."/>
        </authorList>
    </citation>
    <scope>NUCLEOTIDE SEQUENCE [LARGE SCALE GENOMIC DNA]</scope>
    <source>
        <strain evidence="10">cv. Jemalong A17</strain>
    </source>
</reference>
<evidence type="ECO:0000256" key="4">
    <source>
        <dbReference type="SAM" id="MobiDB-lite"/>
    </source>
</evidence>
<protein>
    <submittedName>
        <fullName evidence="6">Enhanced downy mildew protein</fullName>
    </submittedName>
    <submittedName>
        <fullName evidence="7">Putative histone-lysine N-methyltransferase chromatin regulator PHD family</fullName>
        <ecNumber evidence="7">2.1.1.43</ecNumber>
    </submittedName>
</protein>
<dbReference type="Proteomes" id="UP000265566">
    <property type="component" value="Chromosome 8"/>
</dbReference>
<dbReference type="OrthoDB" id="21264at2759"/>
<feature type="compositionally biased region" description="Acidic residues" evidence="4">
    <location>
        <begin position="199"/>
        <end position="292"/>
    </location>
</feature>
<dbReference type="InterPro" id="IPR013083">
    <property type="entry name" value="Znf_RING/FYVE/PHD"/>
</dbReference>
<dbReference type="SMART" id="SM00249">
    <property type="entry name" value="PHD"/>
    <property type="match status" value="3"/>
</dbReference>
<feature type="domain" description="Zinc finger PHD-type" evidence="5">
    <location>
        <begin position="373"/>
        <end position="439"/>
    </location>
</feature>
<reference evidence="7" key="5">
    <citation type="journal article" date="2018" name="Nat. Plants">
        <title>Whole-genome landscape of Medicago truncatula symbiotic genes.</title>
        <authorList>
            <person name="Pecrix Y."/>
            <person name="Gamas P."/>
            <person name="Carrere S."/>
        </authorList>
    </citation>
    <scope>NUCLEOTIDE SEQUENCE</scope>
    <source>
        <tissue evidence="7">Leaves</tissue>
    </source>
</reference>
<dbReference type="HOGENOM" id="CLU_003552_1_0_1"/>
<feature type="domain" description="Zinc finger PHD-type" evidence="5">
    <location>
        <begin position="313"/>
        <end position="368"/>
    </location>
</feature>
<keyword evidence="9" id="KW-1185">Reference proteome</keyword>
<dbReference type="PANTHER" id="PTHR46235:SF13">
    <property type="entry name" value="EDM2-LIKE PROTEIN1"/>
    <property type="match status" value="1"/>
</dbReference>
<evidence type="ECO:0000313" key="10">
    <source>
        <dbReference type="Proteomes" id="UP000265566"/>
    </source>
</evidence>
<dbReference type="EC" id="2.1.1.43" evidence="7"/>
<dbReference type="InterPro" id="IPR029063">
    <property type="entry name" value="SAM-dependent_MTases_sf"/>
</dbReference>